<feature type="transmembrane region" description="Helical" evidence="1">
    <location>
        <begin position="16"/>
        <end position="34"/>
    </location>
</feature>
<dbReference type="Proteomes" id="UP000051576">
    <property type="component" value="Unassembled WGS sequence"/>
</dbReference>
<evidence type="ECO:0000313" key="2">
    <source>
        <dbReference type="EMBL" id="KRM86305.1"/>
    </source>
</evidence>
<reference evidence="2 3" key="1">
    <citation type="journal article" date="2015" name="Genome Announc.">
        <title>Expanding the biotechnology potential of lactobacilli through comparative genomics of 213 strains and associated genera.</title>
        <authorList>
            <person name="Sun Z."/>
            <person name="Harris H.M."/>
            <person name="McCann A."/>
            <person name="Guo C."/>
            <person name="Argimon S."/>
            <person name="Zhang W."/>
            <person name="Yang X."/>
            <person name="Jeffery I.B."/>
            <person name="Cooney J.C."/>
            <person name="Kagawa T.F."/>
            <person name="Liu W."/>
            <person name="Song Y."/>
            <person name="Salvetti E."/>
            <person name="Wrobel A."/>
            <person name="Rasinkangas P."/>
            <person name="Parkhill J."/>
            <person name="Rea M.C."/>
            <person name="O'Sullivan O."/>
            <person name="Ritari J."/>
            <person name="Douillard F.P."/>
            <person name="Paul Ross R."/>
            <person name="Yang R."/>
            <person name="Briner A.E."/>
            <person name="Felis G.E."/>
            <person name="de Vos W.M."/>
            <person name="Barrangou R."/>
            <person name="Klaenhammer T.R."/>
            <person name="Caufield P.W."/>
            <person name="Cui Y."/>
            <person name="Zhang H."/>
            <person name="O'Toole P.W."/>
        </authorList>
    </citation>
    <scope>NUCLEOTIDE SEQUENCE [LARGE SCALE GENOMIC DNA]</scope>
    <source>
        <strain evidence="2 3">DSM 20605</strain>
    </source>
</reference>
<dbReference type="eggNOG" id="COG0619">
    <property type="taxonomic scope" value="Bacteria"/>
</dbReference>
<dbReference type="AlphaFoldDB" id="A0A0R2C3P9"/>
<comment type="caution">
    <text evidence="2">The sequence shown here is derived from an EMBL/GenBank/DDBJ whole genome shotgun (WGS) entry which is preliminary data.</text>
</comment>
<keyword evidence="3" id="KW-1185">Reference proteome</keyword>
<name>A0A0R2C3P9_9LACO</name>
<dbReference type="PATRIC" id="fig|1133569.4.peg.1829"/>
<proteinExistence type="predicted"/>
<feature type="transmembrane region" description="Helical" evidence="1">
    <location>
        <begin position="54"/>
        <end position="72"/>
    </location>
</feature>
<keyword evidence="1" id="KW-1133">Transmembrane helix</keyword>
<accession>A0A0R2C3P9</accession>
<evidence type="ECO:0000313" key="3">
    <source>
        <dbReference type="Proteomes" id="UP000051576"/>
    </source>
</evidence>
<dbReference type="EMBL" id="AYYX01000055">
    <property type="protein sequence ID" value="KRM86305.1"/>
    <property type="molecule type" value="Genomic_DNA"/>
</dbReference>
<organism evidence="2 3">
    <name type="scientific">Liquorilactobacillus vini DSM 20605</name>
    <dbReference type="NCBI Taxonomy" id="1133569"/>
    <lineage>
        <taxon>Bacteria</taxon>
        <taxon>Bacillati</taxon>
        <taxon>Bacillota</taxon>
        <taxon>Bacilli</taxon>
        <taxon>Lactobacillales</taxon>
        <taxon>Lactobacillaceae</taxon>
        <taxon>Liquorilactobacillus</taxon>
    </lineage>
</organism>
<keyword evidence="1" id="KW-0472">Membrane</keyword>
<protein>
    <recommendedName>
        <fullName evidence="4">ABC transporter permease</fullName>
    </recommendedName>
</protein>
<sequence>MTTGVKELLLSLHQHLKLSATFAYGLLAAFNLLAKIRYQYHQIQASALMRGQVYHFWQPGLYLRIIITALNWSGDLAEAMTSQGFSEGQKRTEFLVDPLPKWQWFLAGCLIILYCWAAFFLRPW</sequence>
<dbReference type="RefSeq" id="WP_010579569.1">
    <property type="nucleotide sequence ID" value="NZ_AHYZ01000020.1"/>
</dbReference>
<evidence type="ECO:0000256" key="1">
    <source>
        <dbReference type="SAM" id="Phobius"/>
    </source>
</evidence>
<gene>
    <name evidence="2" type="ORF">FD21_GL001684</name>
</gene>
<dbReference type="STRING" id="1133569.FD21_GL001684"/>
<evidence type="ECO:0008006" key="4">
    <source>
        <dbReference type="Google" id="ProtNLM"/>
    </source>
</evidence>
<keyword evidence="1" id="KW-0812">Transmembrane</keyword>
<feature type="transmembrane region" description="Helical" evidence="1">
    <location>
        <begin position="102"/>
        <end position="121"/>
    </location>
</feature>